<evidence type="ECO:0000256" key="9">
    <source>
        <dbReference type="ARBA" id="ARBA00023125"/>
    </source>
</evidence>
<organism evidence="16">
    <name type="scientific">Bifidobacterium aquikefiricola</name>
    <dbReference type="NCBI Taxonomy" id="3059038"/>
    <lineage>
        <taxon>Bacteria</taxon>
        <taxon>Bacillati</taxon>
        <taxon>Actinomycetota</taxon>
        <taxon>Actinomycetes</taxon>
        <taxon>Bifidobacteriales</taxon>
        <taxon>Bifidobacteriaceae</taxon>
        <taxon>Bifidobacterium</taxon>
    </lineage>
</organism>
<comment type="function">
    <text evidence="12 13">The RecF protein is involved in DNA metabolism; it is required for DNA replication and normal SOS inducibility. RecF binds preferentially to single-stranded, linear DNA. It also seems to bind ATP.</text>
</comment>
<evidence type="ECO:0000256" key="5">
    <source>
        <dbReference type="ARBA" id="ARBA00022705"/>
    </source>
</evidence>
<feature type="domain" description="RecF/RecN/SMC N-terminal" evidence="15">
    <location>
        <begin position="2"/>
        <end position="394"/>
    </location>
</feature>
<keyword evidence="10 13" id="KW-0234">DNA repair</keyword>
<protein>
    <recommendedName>
        <fullName evidence="3 13">DNA replication and repair protein RecF</fullName>
    </recommendedName>
</protein>
<keyword evidence="5 13" id="KW-0235">DNA replication</keyword>
<sequence length="454" mass="50095">MYISRLALDHFRSWDACVLDFDQGINILQGKNGLGKTNIVESIEVLATGSSQRVTSTLPLIQRGSTTAVVRANVVEHADEKLRGSAGNDSHAAGASPTTLEMSIHARGANRMRVNAGHSLMMKDVQGLVSCVSFTPQDQHLVTEDPAARRVFLNQAGMQLDGHYGEILQRTRHIAQQRVALLKQLGRNGQYHGEAFGQGFVSDDAGADAGALSQSSQAAALSGLEVWTGQFIDAGVELTRRRKAVIDALNETFPEIYQRLSGKPTLPDQADAHLEYRPSFSEVLDQEHPHESISAHFERIFKGEMARGFNLIGPQRDDVEFMLNGFPAREYASNGEQWTLAIALKMSLYQALVRERGSEPIIVLDDVFAQLDEQRRAQIIHFASQQHQVLITVAAASDIPEFADAHIIDIQQVYDKNQYDSTMFEAMIQAQAIHRPNEQPSGDEQIEGEAEASR</sequence>
<dbReference type="InterPro" id="IPR003395">
    <property type="entry name" value="RecF/RecN/SMC_N"/>
</dbReference>
<dbReference type="Pfam" id="PF02463">
    <property type="entry name" value="SMC_N"/>
    <property type="match status" value="1"/>
</dbReference>
<evidence type="ECO:0000256" key="7">
    <source>
        <dbReference type="ARBA" id="ARBA00022763"/>
    </source>
</evidence>
<dbReference type="PANTHER" id="PTHR32182">
    <property type="entry name" value="DNA REPLICATION AND REPAIR PROTEIN RECF"/>
    <property type="match status" value="1"/>
</dbReference>
<reference evidence="16" key="1">
    <citation type="submission" date="2023-07" db="EMBL/GenBank/DDBJ databases">
        <title>Bifidobacterium aquikefiriaerophilum sp. nov. and Bifidobacterium eccum sp. nov., isolated from water kefir.</title>
        <authorList>
            <person name="Breselge S."/>
            <person name="Bellassi P."/>
            <person name="Barcenilla C."/>
            <person name="Alvarez-Ordonez A."/>
            <person name="Morelli L."/>
            <person name="Cotter P.D."/>
        </authorList>
    </citation>
    <scope>NUCLEOTIDE SEQUENCE</scope>
    <source>
        <strain evidence="16">WK041_4_12</strain>
    </source>
</reference>
<dbReference type="PROSITE" id="PS00617">
    <property type="entry name" value="RECF_1"/>
    <property type="match status" value="1"/>
</dbReference>
<evidence type="ECO:0000256" key="1">
    <source>
        <dbReference type="ARBA" id="ARBA00004496"/>
    </source>
</evidence>
<evidence type="ECO:0000256" key="2">
    <source>
        <dbReference type="ARBA" id="ARBA00008016"/>
    </source>
</evidence>
<keyword evidence="4 13" id="KW-0963">Cytoplasm</keyword>
<dbReference type="EMBL" id="CP129674">
    <property type="protein sequence ID" value="XDS44748.1"/>
    <property type="molecule type" value="Genomic_DNA"/>
</dbReference>
<evidence type="ECO:0000256" key="6">
    <source>
        <dbReference type="ARBA" id="ARBA00022741"/>
    </source>
</evidence>
<keyword evidence="8 13" id="KW-0067">ATP-binding</keyword>
<dbReference type="GO" id="GO:0000731">
    <property type="term" value="P:DNA synthesis involved in DNA repair"/>
    <property type="evidence" value="ECO:0007669"/>
    <property type="project" value="TreeGrafter"/>
</dbReference>
<dbReference type="Gene3D" id="3.40.50.300">
    <property type="entry name" value="P-loop containing nucleotide triphosphate hydrolases"/>
    <property type="match status" value="1"/>
</dbReference>
<dbReference type="InterPro" id="IPR027417">
    <property type="entry name" value="P-loop_NTPase"/>
</dbReference>
<evidence type="ECO:0000313" key="16">
    <source>
        <dbReference type="EMBL" id="XDS44748.1"/>
    </source>
</evidence>
<evidence type="ECO:0000256" key="3">
    <source>
        <dbReference type="ARBA" id="ARBA00020170"/>
    </source>
</evidence>
<dbReference type="PANTHER" id="PTHR32182:SF0">
    <property type="entry name" value="DNA REPLICATION AND REPAIR PROTEIN RECF"/>
    <property type="match status" value="1"/>
</dbReference>
<dbReference type="GO" id="GO:0009432">
    <property type="term" value="P:SOS response"/>
    <property type="evidence" value="ECO:0007669"/>
    <property type="project" value="UniProtKB-UniRule"/>
</dbReference>
<accession>A0AB39U734</accession>
<dbReference type="Gene3D" id="1.20.1050.90">
    <property type="entry name" value="RecF/RecN/SMC, N-terminal domain"/>
    <property type="match status" value="1"/>
</dbReference>
<dbReference type="KEGG" id="baqk:QN215_00975"/>
<comment type="similarity">
    <text evidence="2 13">Belongs to the RecF family.</text>
</comment>
<evidence type="ECO:0000256" key="14">
    <source>
        <dbReference type="SAM" id="MobiDB-lite"/>
    </source>
</evidence>
<dbReference type="GO" id="GO:0006260">
    <property type="term" value="P:DNA replication"/>
    <property type="evidence" value="ECO:0007669"/>
    <property type="project" value="UniProtKB-UniRule"/>
</dbReference>
<keyword evidence="9 13" id="KW-0238">DNA-binding</keyword>
<feature type="binding site" evidence="13">
    <location>
        <begin position="30"/>
        <end position="37"/>
    </location>
    <ligand>
        <name>ATP</name>
        <dbReference type="ChEBI" id="CHEBI:30616"/>
    </ligand>
</feature>
<evidence type="ECO:0000256" key="4">
    <source>
        <dbReference type="ARBA" id="ARBA00022490"/>
    </source>
</evidence>
<evidence type="ECO:0000256" key="12">
    <source>
        <dbReference type="ARBA" id="ARBA00025401"/>
    </source>
</evidence>
<name>A0AB39U734_9BIFI</name>
<evidence type="ECO:0000256" key="8">
    <source>
        <dbReference type="ARBA" id="ARBA00022840"/>
    </source>
</evidence>
<proteinExistence type="inferred from homology"/>
<dbReference type="InterPro" id="IPR001238">
    <property type="entry name" value="DNA-binding_RecF"/>
</dbReference>
<feature type="region of interest" description="Disordered" evidence="14">
    <location>
        <begin position="434"/>
        <end position="454"/>
    </location>
</feature>
<dbReference type="HAMAP" id="MF_00365">
    <property type="entry name" value="RecF"/>
    <property type="match status" value="1"/>
</dbReference>
<dbReference type="GO" id="GO:0005737">
    <property type="term" value="C:cytoplasm"/>
    <property type="evidence" value="ECO:0007669"/>
    <property type="project" value="UniProtKB-SubCell"/>
</dbReference>
<evidence type="ECO:0000256" key="11">
    <source>
        <dbReference type="ARBA" id="ARBA00023236"/>
    </source>
</evidence>
<gene>
    <name evidence="13" type="primary">recF</name>
    <name evidence="16" type="ORF">QN215_00975</name>
</gene>
<dbReference type="GO" id="GO:0003697">
    <property type="term" value="F:single-stranded DNA binding"/>
    <property type="evidence" value="ECO:0007669"/>
    <property type="project" value="UniProtKB-UniRule"/>
</dbReference>
<dbReference type="RefSeq" id="WP_369344294.1">
    <property type="nucleotide sequence ID" value="NZ_CP129674.1"/>
</dbReference>
<comment type="subcellular location">
    <subcellularLocation>
        <location evidence="1 13">Cytoplasm</location>
    </subcellularLocation>
</comment>
<evidence type="ECO:0000256" key="13">
    <source>
        <dbReference type="HAMAP-Rule" id="MF_00365"/>
    </source>
</evidence>
<dbReference type="AlphaFoldDB" id="A0AB39U734"/>
<keyword evidence="6 13" id="KW-0547">Nucleotide-binding</keyword>
<feature type="compositionally biased region" description="Acidic residues" evidence="14">
    <location>
        <begin position="444"/>
        <end position="454"/>
    </location>
</feature>
<dbReference type="GO" id="GO:0005524">
    <property type="term" value="F:ATP binding"/>
    <property type="evidence" value="ECO:0007669"/>
    <property type="project" value="UniProtKB-UniRule"/>
</dbReference>
<dbReference type="GO" id="GO:0006302">
    <property type="term" value="P:double-strand break repair"/>
    <property type="evidence" value="ECO:0007669"/>
    <property type="project" value="TreeGrafter"/>
</dbReference>
<dbReference type="InterPro" id="IPR042174">
    <property type="entry name" value="RecF_2"/>
</dbReference>
<dbReference type="SUPFAM" id="SSF52540">
    <property type="entry name" value="P-loop containing nucleoside triphosphate hydrolases"/>
    <property type="match status" value="1"/>
</dbReference>
<evidence type="ECO:0000259" key="15">
    <source>
        <dbReference type="Pfam" id="PF02463"/>
    </source>
</evidence>
<dbReference type="InterPro" id="IPR018078">
    <property type="entry name" value="DNA-binding_RecF_CS"/>
</dbReference>
<keyword evidence="7 13" id="KW-0227">DNA damage</keyword>
<evidence type="ECO:0000256" key="10">
    <source>
        <dbReference type="ARBA" id="ARBA00023204"/>
    </source>
</evidence>
<keyword evidence="11 13" id="KW-0742">SOS response</keyword>